<keyword evidence="2" id="KW-0813">Transport</keyword>
<evidence type="ECO:0000256" key="1">
    <source>
        <dbReference type="ARBA" id="ARBA00004141"/>
    </source>
</evidence>
<keyword evidence="3 9" id="KW-0812">Transmembrane</keyword>
<dbReference type="InterPro" id="IPR024934">
    <property type="entry name" value="Rubredoxin-like_dom"/>
</dbReference>
<keyword evidence="4" id="KW-0479">Metal-binding</keyword>
<dbReference type="Gene3D" id="3.40.50.80">
    <property type="entry name" value="Nucleotide-binding domain of ferredoxin-NADP reductase (FNR) module"/>
    <property type="match status" value="1"/>
</dbReference>
<dbReference type="GO" id="GO:0005506">
    <property type="term" value="F:iron ion binding"/>
    <property type="evidence" value="ECO:0007669"/>
    <property type="project" value="InterPro"/>
</dbReference>
<dbReference type="InterPro" id="IPR017938">
    <property type="entry name" value="Riboflavin_synthase-like_b-brl"/>
</dbReference>
<feature type="transmembrane region" description="Helical" evidence="9">
    <location>
        <begin position="13"/>
        <end position="33"/>
    </location>
</feature>
<dbReference type="Pfam" id="PF00301">
    <property type="entry name" value="Rubredoxin"/>
    <property type="match status" value="1"/>
</dbReference>
<comment type="subcellular location">
    <subcellularLocation>
        <location evidence="1">Membrane</location>
        <topology evidence="1">Multi-pass membrane protein</topology>
    </subcellularLocation>
</comment>
<dbReference type="PRINTS" id="PR00163">
    <property type="entry name" value="RUBREDOXIN"/>
</dbReference>
<dbReference type="Pfam" id="PF00175">
    <property type="entry name" value="NAD_binding_1"/>
    <property type="match status" value="1"/>
</dbReference>
<name>K1XVP8_9BACT</name>
<dbReference type="SUPFAM" id="SSF57802">
    <property type="entry name" value="Rubredoxin-like"/>
    <property type="match status" value="1"/>
</dbReference>
<evidence type="ECO:0000256" key="2">
    <source>
        <dbReference type="ARBA" id="ARBA00022448"/>
    </source>
</evidence>
<dbReference type="Pfam" id="PF01794">
    <property type="entry name" value="Ferric_reduct"/>
    <property type="match status" value="1"/>
</dbReference>
<evidence type="ECO:0000256" key="8">
    <source>
        <dbReference type="ARBA" id="ARBA00023136"/>
    </source>
</evidence>
<keyword evidence="6 9" id="KW-1133">Transmembrane helix</keyword>
<dbReference type="InterPro" id="IPR039261">
    <property type="entry name" value="FNR_nucleotide-bd"/>
</dbReference>
<dbReference type="GO" id="GO:0016491">
    <property type="term" value="F:oxidoreductase activity"/>
    <property type="evidence" value="ECO:0007669"/>
    <property type="project" value="InterPro"/>
</dbReference>
<gene>
    <name evidence="12" type="ORF">ACD_78C00445G0004</name>
</gene>
<feature type="transmembrane region" description="Helical" evidence="9">
    <location>
        <begin position="115"/>
        <end position="132"/>
    </location>
</feature>
<protein>
    <submittedName>
        <fullName evidence="12">Rubredoxin</fullName>
    </submittedName>
</protein>
<dbReference type="SUPFAM" id="SSF63380">
    <property type="entry name" value="Riboflavin synthase domain-like"/>
    <property type="match status" value="1"/>
</dbReference>
<evidence type="ECO:0000313" key="12">
    <source>
        <dbReference type="EMBL" id="EKD29317.1"/>
    </source>
</evidence>
<keyword evidence="8 9" id="KW-0472">Membrane</keyword>
<dbReference type="PANTHER" id="PTHR47354:SF5">
    <property type="entry name" value="PROTEIN RFBI"/>
    <property type="match status" value="1"/>
</dbReference>
<comment type="caution">
    <text evidence="12">The sequence shown here is derived from an EMBL/GenBank/DDBJ whole genome shotgun (WGS) entry which is preliminary data.</text>
</comment>
<dbReference type="PROSITE" id="PS51384">
    <property type="entry name" value="FAD_FR"/>
    <property type="match status" value="1"/>
</dbReference>
<evidence type="ECO:0000256" key="6">
    <source>
        <dbReference type="ARBA" id="ARBA00022989"/>
    </source>
</evidence>
<keyword evidence="5" id="KW-0249">Electron transport</keyword>
<feature type="domain" description="FAD-binding FR-type" evidence="11">
    <location>
        <begin position="227"/>
        <end position="324"/>
    </location>
</feature>
<keyword evidence="7" id="KW-0408">Iron</keyword>
<evidence type="ECO:0000256" key="7">
    <source>
        <dbReference type="ARBA" id="ARBA00023004"/>
    </source>
</evidence>
<feature type="domain" description="Rubredoxin-like" evidence="10">
    <location>
        <begin position="170"/>
        <end position="221"/>
    </location>
</feature>
<dbReference type="EMBL" id="AMFJ01034445">
    <property type="protein sequence ID" value="EKD29317.1"/>
    <property type="molecule type" value="Genomic_DNA"/>
</dbReference>
<dbReference type="InterPro" id="IPR024935">
    <property type="entry name" value="Rubredoxin_dom"/>
</dbReference>
<dbReference type="PANTHER" id="PTHR47354">
    <property type="entry name" value="NADH OXIDOREDUCTASE HCR"/>
    <property type="match status" value="1"/>
</dbReference>
<dbReference type="PROSITE" id="PS00202">
    <property type="entry name" value="RUBREDOXIN"/>
    <property type="match status" value="1"/>
</dbReference>
<dbReference type="InterPro" id="IPR017927">
    <property type="entry name" value="FAD-bd_FR_type"/>
</dbReference>
<dbReference type="PRINTS" id="PR00410">
    <property type="entry name" value="PHEHYDRXLASE"/>
</dbReference>
<dbReference type="FunFam" id="2.20.28.10:FF:000001">
    <property type="entry name" value="Rubredoxin"/>
    <property type="match status" value="1"/>
</dbReference>
<dbReference type="GO" id="GO:0016020">
    <property type="term" value="C:membrane"/>
    <property type="evidence" value="ECO:0007669"/>
    <property type="project" value="UniProtKB-SubCell"/>
</dbReference>
<dbReference type="InterPro" id="IPR018527">
    <property type="entry name" value="Rubredoxin_Fe_BS"/>
</dbReference>
<proteinExistence type="predicted"/>
<sequence>MKAGEVNLLFRDFGMISFVYFALALAVTPIITLTDKNNLAPYRRTFGVLAFLFTTIHMGIYFYMEYMYQKTFFVLAHFKELDIISGVIAFVIMAALGITSNNFSVRILKGTWKKIQILAYPLFLLVTLHIAFAWRFNVFYMFVVSSVILLRTTAYLSEKNIETKKSSGKTTRYRCVPCGWIYDEKYGDPDGGIPPWTRFEDIPDDWVCPVCGVGKNDFVPYEEQYEQENTPAIAIVATLLNSTTLELTLETKESFDVIPGQFARIALKDRDGVFYRSYSVVESNGKKLTFCIKLSPGRGGNVLKHLKIGDTLAVENIYGSFVLQNTPHPKVFIATGTGLAPLINMMRQIPDKDKTLLFWVQDSASLFYTELLKKIPQLESHIFLSREEIPGFRHGRIDVTTFSFPKDSEFYMCGNPAMVEKTVSDLKAQGFTKIYHEIF</sequence>
<evidence type="ECO:0000256" key="5">
    <source>
        <dbReference type="ARBA" id="ARBA00022982"/>
    </source>
</evidence>
<dbReference type="Gene3D" id="2.40.30.10">
    <property type="entry name" value="Translation factors"/>
    <property type="match status" value="1"/>
</dbReference>
<feature type="transmembrane region" description="Helical" evidence="9">
    <location>
        <begin position="83"/>
        <end position="103"/>
    </location>
</feature>
<reference evidence="12" key="1">
    <citation type="journal article" date="2012" name="Science">
        <title>Fermentation, hydrogen, and sulfur metabolism in multiple uncultivated bacterial phyla.</title>
        <authorList>
            <person name="Wrighton K.C."/>
            <person name="Thomas B.C."/>
            <person name="Sharon I."/>
            <person name="Miller C.S."/>
            <person name="Castelle C.J."/>
            <person name="VerBerkmoes N.C."/>
            <person name="Wilkins M.J."/>
            <person name="Hettich R.L."/>
            <person name="Lipton M.S."/>
            <person name="Williams K.H."/>
            <person name="Long P.E."/>
            <person name="Banfield J.F."/>
        </authorList>
    </citation>
    <scope>NUCLEOTIDE SEQUENCE [LARGE SCALE GENOMIC DNA]</scope>
</reference>
<accession>K1XVP8</accession>
<evidence type="ECO:0000256" key="9">
    <source>
        <dbReference type="SAM" id="Phobius"/>
    </source>
</evidence>
<evidence type="ECO:0000256" key="3">
    <source>
        <dbReference type="ARBA" id="ARBA00022692"/>
    </source>
</evidence>
<dbReference type="SUPFAM" id="SSF52343">
    <property type="entry name" value="Ferredoxin reductase-like, C-terminal NADP-linked domain"/>
    <property type="match status" value="1"/>
</dbReference>
<dbReference type="InterPro" id="IPR050415">
    <property type="entry name" value="MRET"/>
</dbReference>
<dbReference type="CDD" id="cd00730">
    <property type="entry name" value="rubredoxin"/>
    <property type="match status" value="1"/>
</dbReference>
<evidence type="ECO:0000259" key="11">
    <source>
        <dbReference type="PROSITE" id="PS51384"/>
    </source>
</evidence>
<evidence type="ECO:0000256" key="4">
    <source>
        <dbReference type="ARBA" id="ARBA00022723"/>
    </source>
</evidence>
<evidence type="ECO:0000259" key="10">
    <source>
        <dbReference type="PROSITE" id="PS50903"/>
    </source>
</evidence>
<dbReference type="Gene3D" id="2.20.28.10">
    <property type="match status" value="1"/>
</dbReference>
<dbReference type="InterPro" id="IPR013130">
    <property type="entry name" value="Fe3_Rdtase_TM_dom"/>
</dbReference>
<feature type="transmembrane region" description="Helical" evidence="9">
    <location>
        <begin position="45"/>
        <end position="63"/>
    </location>
</feature>
<organism evidence="12">
    <name type="scientific">uncultured bacterium</name>
    <name type="common">gcode 4</name>
    <dbReference type="NCBI Taxonomy" id="1234023"/>
    <lineage>
        <taxon>Bacteria</taxon>
        <taxon>environmental samples</taxon>
    </lineage>
</organism>
<dbReference type="PROSITE" id="PS50903">
    <property type="entry name" value="RUBREDOXIN_LIKE"/>
    <property type="match status" value="1"/>
</dbReference>
<dbReference type="InterPro" id="IPR001433">
    <property type="entry name" value="OxRdtase_FAD/NAD-bd"/>
</dbReference>
<dbReference type="AlphaFoldDB" id="K1XVP8"/>